<dbReference type="Proteomes" id="UP000822331">
    <property type="component" value="Unassembled WGS sequence"/>
</dbReference>
<proteinExistence type="predicted"/>
<dbReference type="RefSeq" id="WP_174003085.1">
    <property type="nucleotide sequence ID" value="NZ_JAAMCP010000001.1"/>
</dbReference>
<reference evidence="1 2" key="1">
    <citation type="journal article" date="2020" name="Science">
        <title>Unexpected conservation and global transmission of agrobacterial virulence plasmids.</title>
        <authorList>
            <person name="Weisberg A.J."/>
            <person name="Davis E.W. 2nd"/>
            <person name="Tabima J."/>
            <person name="Belcher M.S."/>
            <person name="Miller M."/>
            <person name="Kuo C.H."/>
            <person name="Loper J.E."/>
            <person name="Grunwald N.J."/>
            <person name="Putnam M.L."/>
            <person name="Chang J.H."/>
        </authorList>
    </citation>
    <scope>NUCLEOTIDE SEQUENCE [LARGE SCALE GENOMIC DNA]</scope>
    <source>
        <strain evidence="1 2">A19/93</strain>
    </source>
</reference>
<evidence type="ECO:0000313" key="1">
    <source>
        <dbReference type="EMBL" id="NTF35564.1"/>
    </source>
</evidence>
<accession>A0ABX2IZM6</accession>
<keyword evidence="2" id="KW-1185">Reference proteome</keyword>
<name>A0ABX2IZM6_9HYPH</name>
<comment type="caution">
    <text evidence="1">The sequence shown here is derived from an EMBL/GenBank/DDBJ whole genome shotgun (WGS) entry which is preliminary data.</text>
</comment>
<gene>
    <name evidence="1" type="ORF">G6L72_02395</name>
</gene>
<protein>
    <submittedName>
        <fullName evidence="1">Uncharacterized protein</fullName>
    </submittedName>
</protein>
<organism evidence="1 2">
    <name type="scientific">Agrobacterium rubi</name>
    <dbReference type="NCBI Taxonomy" id="28099"/>
    <lineage>
        <taxon>Bacteria</taxon>
        <taxon>Pseudomonadati</taxon>
        <taxon>Pseudomonadota</taxon>
        <taxon>Alphaproteobacteria</taxon>
        <taxon>Hyphomicrobiales</taxon>
        <taxon>Rhizobiaceae</taxon>
        <taxon>Rhizobium/Agrobacterium group</taxon>
        <taxon>Agrobacterium</taxon>
    </lineage>
</organism>
<sequence>MPKPGRIAQSNRGSVQVAAKQTSVPLTFPAPTQGLVSTISMGAAAMGSASILENWFMTLTGARVRGGSVRRGRAADGGAIRSAFKYKYGGLEKMFMATNSGIYDMTAPAAPPATTAAAVSGMSSGDWCAFQQTNAGTSYLVCFNGTDARRLFNGVSWSTTPAITFADSTTMASLNYGWIFKNRQFLIKNASLDAYYLDLNAVGGAASVFPLGGVMKKGGSLLMGFSWSIESGDGLGDYCVFVSTEGEVAIYSGSNPGDAADFALKGVYQIGKPLGKNAQIKSGADVLVATIDGLTPISQIFQRDRQTLALVSQSRAIEREWKLAANAAPTGWSMTLWPEQNLVFVSFPENTVLPDTTFVFNVLNGKWSIVKNWRASAYQTLQGSLFFGSSGGYCWQGDISGADDGAPFAATYLSQFTAAGEFSQEKVASKGQMSFTAKTEPNVKLFARADYDMKRPPFAVVSVGNSASSEWDVGLWDVAKWDGISEAKHFKFKQNVRASGEMLALGCVVLSAGQFRLDVEVDFGILQMEGGEQSA</sequence>
<evidence type="ECO:0000313" key="2">
    <source>
        <dbReference type="Proteomes" id="UP000822331"/>
    </source>
</evidence>
<dbReference type="EMBL" id="JAAMCP010000001">
    <property type="protein sequence ID" value="NTF35564.1"/>
    <property type="molecule type" value="Genomic_DNA"/>
</dbReference>